<feature type="transmembrane region" description="Helical" evidence="7">
    <location>
        <begin position="140"/>
        <end position="159"/>
    </location>
</feature>
<dbReference type="PANTHER" id="PTHR32322:SF9">
    <property type="entry name" value="AMINO-ACID METABOLITE EFFLUX PUMP-RELATED"/>
    <property type="match status" value="1"/>
</dbReference>
<feature type="transmembrane region" description="Helical" evidence="7">
    <location>
        <begin position="202"/>
        <end position="224"/>
    </location>
</feature>
<evidence type="ECO:0000256" key="5">
    <source>
        <dbReference type="ARBA" id="ARBA00023136"/>
    </source>
</evidence>
<comment type="subcellular location">
    <subcellularLocation>
        <location evidence="1">Membrane</location>
        <topology evidence="1">Multi-pass membrane protein</topology>
    </subcellularLocation>
</comment>
<accession>A0A7W5V710</accession>
<sequence>MRLKHVLLAIGLAAVWGFNFVVMEIGLRHFPPLLYAALRFALAAFPALLFVGRPGVAWRWIVGVAAAVGVGQFGLLLVGMRAGMPPGLSSLVLQTQALFVVVFAAVVLGERPGTRRIVGLAVAFAGLAIVALDFGAGGPVGAFLLCVGAAASWGLGTVIQRKAAPPDSLRFMVWVSALSAPPLLLLSLAVEGVPHLTFAWEGVASLVYVAFISTLGGFGVWGWLLKRYDASTVAPYTLLIPVFGLSSAALVTGESISPVKLLAGVLIVAGALWAGTRPRAARAYAAEAAALAAAGRASTISPTASSSCEADRNHASYAEGGR</sequence>
<name>A0A7W5V710_9ACTN</name>
<keyword evidence="4 7" id="KW-1133">Transmembrane helix</keyword>
<proteinExistence type="inferred from homology"/>
<dbReference type="SUPFAM" id="SSF103481">
    <property type="entry name" value="Multidrug resistance efflux transporter EmrE"/>
    <property type="match status" value="2"/>
</dbReference>
<feature type="domain" description="EamA" evidence="8">
    <location>
        <begin position="143"/>
        <end position="273"/>
    </location>
</feature>
<feature type="region of interest" description="Disordered" evidence="6">
    <location>
        <begin position="301"/>
        <end position="322"/>
    </location>
</feature>
<reference evidence="9 10" key="1">
    <citation type="submission" date="2020-08" db="EMBL/GenBank/DDBJ databases">
        <title>Sequencing the genomes of 1000 actinobacteria strains.</title>
        <authorList>
            <person name="Klenk H.-P."/>
        </authorList>
    </citation>
    <scope>NUCLEOTIDE SEQUENCE [LARGE SCALE GENOMIC DNA]</scope>
    <source>
        <strain evidence="9 10">DSM 44320</strain>
    </source>
</reference>
<evidence type="ECO:0000256" key="7">
    <source>
        <dbReference type="SAM" id="Phobius"/>
    </source>
</evidence>
<dbReference type="PANTHER" id="PTHR32322">
    <property type="entry name" value="INNER MEMBRANE TRANSPORTER"/>
    <property type="match status" value="1"/>
</dbReference>
<keyword evidence="10" id="KW-1185">Reference proteome</keyword>
<evidence type="ECO:0000313" key="9">
    <source>
        <dbReference type="EMBL" id="MBB3729176.1"/>
    </source>
</evidence>
<evidence type="ECO:0000256" key="2">
    <source>
        <dbReference type="ARBA" id="ARBA00007362"/>
    </source>
</evidence>
<dbReference type="GO" id="GO:0016020">
    <property type="term" value="C:membrane"/>
    <property type="evidence" value="ECO:0007669"/>
    <property type="project" value="UniProtKB-SubCell"/>
</dbReference>
<feature type="transmembrane region" description="Helical" evidence="7">
    <location>
        <begin position="116"/>
        <end position="134"/>
    </location>
</feature>
<comment type="similarity">
    <text evidence="2">Belongs to the EamA transporter family.</text>
</comment>
<dbReference type="InterPro" id="IPR050638">
    <property type="entry name" value="AA-Vitamin_Transporters"/>
</dbReference>
<evidence type="ECO:0000256" key="3">
    <source>
        <dbReference type="ARBA" id="ARBA00022692"/>
    </source>
</evidence>
<dbReference type="EMBL" id="JACIBV010000001">
    <property type="protein sequence ID" value="MBB3729176.1"/>
    <property type="molecule type" value="Genomic_DNA"/>
</dbReference>
<keyword evidence="3 7" id="KW-0812">Transmembrane</keyword>
<dbReference type="InterPro" id="IPR000620">
    <property type="entry name" value="EamA_dom"/>
</dbReference>
<evidence type="ECO:0000259" key="8">
    <source>
        <dbReference type="Pfam" id="PF00892"/>
    </source>
</evidence>
<evidence type="ECO:0000256" key="6">
    <source>
        <dbReference type="SAM" id="MobiDB-lite"/>
    </source>
</evidence>
<comment type="caution">
    <text evidence="9">The sequence shown here is derived from an EMBL/GenBank/DDBJ whole genome shotgun (WGS) entry which is preliminary data.</text>
</comment>
<feature type="domain" description="EamA" evidence="8">
    <location>
        <begin position="5"/>
        <end position="131"/>
    </location>
</feature>
<dbReference type="InterPro" id="IPR037185">
    <property type="entry name" value="EmrE-like"/>
</dbReference>
<evidence type="ECO:0000256" key="1">
    <source>
        <dbReference type="ARBA" id="ARBA00004141"/>
    </source>
</evidence>
<feature type="transmembrane region" description="Helical" evidence="7">
    <location>
        <begin position="33"/>
        <end position="51"/>
    </location>
</feature>
<evidence type="ECO:0000313" key="10">
    <source>
        <dbReference type="Proteomes" id="UP000579945"/>
    </source>
</evidence>
<protein>
    <submittedName>
        <fullName evidence="9">O-acetylserine/cysteine efflux transporter</fullName>
    </submittedName>
</protein>
<keyword evidence="5 7" id="KW-0472">Membrane</keyword>
<dbReference type="Proteomes" id="UP000579945">
    <property type="component" value="Unassembled WGS sequence"/>
</dbReference>
<dbReference type="AlphaFoldDB" id="A0A7W5V710"/>
<dbReference type="Pfam" id="PF00892">
    <property type="entry name" value="EamA"/>
    <property type="match status" value="2"/>
</dbReference>
<feature type="transmembrane region" description="Helical" evidence="7">
    <location>
        <begin position="171"/>
        <end position="190"/>
    </location>
</feature>
<evidence type="ECO:0000256" key="4">
    <source>
        <dbReference type="ARBA" id="ARBA00022989"/>
    </source>
</evidence>
<feature type="transmembrane region" description="Helical" evidence="7">
    <location>
        <begin position="236"/>
        <end position="253"/>
    </location>
</feature>
<feature type="transmembrane region" description="Helical" evidence="7">
    <location>
        <begin position="58"/>
        <end position="79"/>
    </location>
</feature>
<organism evidence="9 10">
    <name type="scientific">Nonomuraea dietziae</name>
    <dbReference type="NCBI Taxonomy" id="65515"/>
    <lineage>
        <taxon>Bacteria</taxon>
        <taxon>Bacillati</taxon>
        <taxon>Actinomycetota</taxon>
        <taxon>Actinomycetes</taxon>
        <taxon>Streptosporangiales</taxon>
        <taxon>Streptosporangiaceae</taxon>
        <taxon>Nonomuraea</taxon>
    </lineage>
</organism>
<feature type="transmembrane region" description="Helical" evidence="7">
    <location>
        <begin position="91"/>
        <end position="109"/>
    </location>
</feature>
<feature type="transmembrane region" description="Helical" evidence="7">
    <location>
        <begin position="259"/>
        <end position="276"/>
    </location>
</feature>
<gene>
    <name evidence="9" type="ORF">FHR33_005036</name>
</gene>